<feature type="transmembrane region" description="Helical" evidence="1">
    <location>
        <begin position="47"/>
        <end position="77"/>
    </location>
</feature>
<keyword evidence="6" id="KW-1185">Reference proteome</keyword>
<dbReference type="NCBIfam" id="TIGR00254">
    <property type="entry name" value="GGDEF"/>
    <property type="match status" value="1"/>
</dbReference>
<dbReference type="RefSeq" id="WP_209812429.1">
    <property type="nucleotide sequence ID" value="NZ_JAGGKT010000021.1"/>
</dbReference>
<comment type="caution">
    <text evidence="5">The sequence shown here is derived from an EMBL/GenBank/DDBJ whole genome shotgun (WGS) entry which is preliminary data.</text>
</comment>
<dbReference type="SMART" id="SM00267">
    <property type="entry name" value="GGDEF"/>
    <property type="match status" value="1"/>
</dbReference>
<accession>A0ABS4GVZ8</accession>
<gene>
    <name evidence="5" type="ORF">J2Z37_004459</name>
</gene>
<evidence type="ECO:0000259" key="3">
    <source>
        <dbReference type="PROSITE" id="PS50113"/>
    </source>
</evidence>
<dbReference type="InterPro" id="IPR029787">
    <property type="entry name" value="Nucleotide_cyclase"/>
</dbReference>
<dbReference type="InterPro" id="IPR013655">
    <property type="entry name" value="PAS_fold_3"/>
</dbReference>
<feature type="domain" description="PAC" evidence="3">
    <location>
        <begin position="213"/>
        <end position="265"/>
    </location>
</feature>
<dbReference type="CDD" id="cd00130">
    <property type="entry name" value="PAS"/>
    <property type="match status" value="1"/>
</dbReference>
<dbReference type="EMBL" id="JAGGKT010000021">
    <property type="protein sequence ID" value="MBP1934439.1"/>
    <property type="molecule type" value="Genomic_DNA"/>
</dbReference>
<feature type="transmembrane region" description="Helical" evidence="1">
    <location>
        <begin position="17"/>
        <end position="35"/>
    </location>
</feature>
<dbReference type="PROSITE" id="PS50113">
    <property type="entry name" value="PAC"/>
    <property type="match status" value="1"/>
</dbReference>
<feature type="domain" description="GGDEF" evidence="4">
    <location>
        <begin position="298"/>
        <end position="430"/>
    </location>
</feature>
<dbReference type="PANTHER" id="PTHR46663:SF3">
    <property type="entry name" value="SLL0267 PROTEIN"/>
    <property type="match status" value="1"/>
</dbReference>
<dbReference type="Pfam" id="PF00990">
    <property type="entry name" value="GGDEF"/>
    <property type="match status" value="1"/>
</dbReference>
<organism evidence="5 6">
    <name type="scientific">Ammoniphilus resinae</name>
    <dbReference type="NCBI Taxonomy" id="861532"/>
    <lineage>
        <taxon>Bacteria</taxon>
        <taxon>Bacillati</taxon>
        <taxon>Bacillota</taxon>
        <taxon>Bacilli</taxon>
        <taxon>Bacillales</taxon>
        <taxon>Paenibacillaceae</taxon>
        <taxon>Aneurinibacillus group</taxon>
        <taxon>Ammoniphilus</taxon>
    </lineage>
</organism>
<dbReference type="Gene3D" id="3.30.450.20">
    <property type="entry name" value="PAS domain"/>
    <property type="match status" value="1"/>
</dbReference>
<dbReference type="NCBIfam" id="TIGR00229">
    <property type="entry name" value="sensory_box"/>
    <property type="match status" value="1"/>
</dbReference>
<dbReference type="InterPro" id="IPR035965">
    <property type="entry name" value="PAS-like_dom_sf"/>
</dbReference>
<dbReference type="SMART" id="SM00086">
    <property type="entry name" value="PAC"/>
    <property type="match status" value="1"/>
</dbReference>
<keyword evidence="1" id="KW-1133">Transmembrane helix</keyword>
<protein>
    <submittedName>
        <fullName evidence="5">Diguanylate cyclase (GGDEF)-like protein/PAS domain S-box-containing protein</fullName>
    </submittedName>
</protein>
<dbReference type="Pfam" id="PF08447">
    <property type="entry name" value="PAS_3"/>
    <property type="match status" value="1"/>
</dbReference>
<dbReference type="CDD" id="cd01949">
    <property type="entry name" value="GGDEF"/>
    <property type="match status" value="1"/>
</dbReference>
<dbReference type="SUPFAM" id="SSF55785">
    <property type="entry name" value="PYP-like sensor domain (PAS domain)"/>
    <property type="match status" value="1"/>
</dbReference>
<evidence type="ECO:0000313" key="5">
    <source>
        <dbReference type="EMBL" id="MBP1934439.1"/>
    </source>
</evidence>
<dbReference type="PROSITE" id="PS50112">
    <property type="entry name" value="PAS"/>
    <property type="match status" value="1"/>
</dbReference>
<reference evidence="5 6" key="1">
    <citation type="submission" date="2021-03" db="EMBL/GenBank/DDBJ databases">
        <title>Genomic Encyclopedia of Type Strains, Phase IV (KMG-IV): sequencing the most valuable type-strain genomes for metagenomic binning, comparative biology and taxonomic classification.</title>
        <authorList>
            <person name="Goeker M."/>
        </authorList>
    </citation>
    <scope>NUCLEOTIDE SEQUENCE [LARGE SCALE GENOMIC DNA]</scope>
    <source>
        <strain evidence="5 6">DSM 24738</strain>
    </source>
</reference>
<keyword evidence="1" id="KW-0812">Transmembrane</keyword>
<keyword evidence="1" id="KW-0472">Membrane</keyword>
<dbReference type="InterPro" id="IPR000700">
    <property type="entry name" value="PAS-assoc_C"/>
</dbReference>
<name>A0ABS4GVZ8_9BACL</name>
<evidence type="ECO:0000259" key="4">
    <source>
        <dbReference type="PROSITE" id="PS50887"/>
    </source>
</evidence>
<dbReference type="PANTHER" id="PTHR46663">
    <property type="entry name" value="DIGUANYLATE CYCLASE DGCT-RELATED"/>
    <property type="match status" value="1"/>
</dbReference>
<proteinExistence type="predicted"/>
<dbReference type="InterPro" id="IPR052163">
    <property type="entry name" value="DGC-Regulatory_Protein"/>
</dbReference>
<evidence type="ECO:0000256" key="1">
    <source>
        <dbReference type="SAM" id="Phobius"/>
    </source>
</evidence>
<dbReference type="InterPro" id="IPR000014">
    <property type="entry name" value="PAS"/>
</dbReference>
<dbReference type="Gene3D" id="3.30.70.270">
    <property type="match status" value="1"/>
</dbReference>
<feature type="transmembrane region" description="Helical" evidence="1">
    <location>
        <begin position="97"/>
        <end position="118"/>
    </location>
</feature>
<dbReference type="InterPro" id="IPR000160">
    <property type="entry name" value="GGDEF_dom"/>
</dbReference>
<dbReference type="SUPFAM" id="SSF55073">
    <property type="entry name" value="Nucleotide cyclase"/>
    <property type="match status" value="1"/>
</dbReference>
<dbReference type="SMART" id="SM00091">
    <property type="entry name" value="PAS"/>
    <property type="match status" value="1"/>
</dbReference>
<dbReference type="InterPro" id="IPR001610">
    <property type="entry name" value="PAC"/>
</dbReference>
<dbReference type="InterPro" id="IPR043128">
    <property type="entry name" value="Rev_trsase/Diguanyl_cyclase"/>
</dbReference>
<dbReference type="PROSITE" id="PS50887">
    <property type="entry name" value="GGDEF"/>
    <property type="match status" value="1"/>
</dbReference>
<evidence type="ECO:0000259" key="2">
    <source>
        <dbReference type="PROSITE" id="PS50112"/>
    </source>
</evidence>
<dbReference type="Proteomes" id="UP001519343">
    <property type="component" value="Unassembled WGS sequence"/>
</dbReference>
<feature type="domain" description="PAS" evidence="2">
    <location>
        <begin position="138"/>
        <end position="197"/>
    </location>
</feature>
<sequence length="439" mass="50570">MNAIVRLSDLLTIPRKVWFLVLFSYFIPILTQFIVSDDPLVEMEASILWFLCLISSVLITYYMGLQGGMLTTVFTIVVHILTEIMDDSDGVISYDHFVIMGEVAFTNILLSVSIGYLIQKLKAERTRLKQVNRDLTIKKEQLHNIFDHLDVAIWSLDMETQLLQVSAGLERLYGIPREEILDKSIFLWKSLVHPDDKWIAEDLDEQFLLGIQGTGVYRIRRHDGKERWVQNRGVPLVDQYGNVLRIDGVILDITEEKNKHEIIKNMAYQDPLTHLPNRRSVEERLTATIKHGQNGTQESFSVLFLDLDGFKSVNDTFGHDIGDLLLQEVASRLKHCIRKMDIVGRLAGDEFIILLPQTHQEKAIEVSQRIIDELQNPFHIHHHQLRVTTSIGISLFPEHGQDVKTLMKHADDAMYLAKKYGKNKYHLFRGLHHDSCISQ</sequence>
<evidence type="ECO:0000313" key="6">
    <source>
        <dbReference type="Proteomes" id="UP001519343"/>
    </source>
</evidence>